<evidence type="ECO:0000256" key="4">
    <source>
        <dbReference type="ARBA" id="ARBA00022759"/>
    </source>
</evidence>
<dbReference type="NCBIfam" id="TIGR00188">
    <property type="entry name" value="rnpA"/>
    <property type="match status" value="1"/>
</dbReference>
<comment type="catalytic activity">
    <reaction evidence="7">
        <text>Endonucleolytic cleavage of RNA, removing 5'-extranucleotides from tRNA precursor.</text>
        <dbReference type="EC" id="3.1.26.5"/>
    </reaction>
</comment>
<proteinExistence type="inferred from homology"/>
<dbReference type="InterPro" id="IPR020568">
    <property type="entry name" value="Ribosomal_Su5_D2-typ_SF"/>
</dbReference>
<evidence type="ECO:0000313" key="9">
    <source>
        <dbReference type="EMBL" id="SMD43625.1"/>
    </source>
</evidence>
<dbReference type="InterPro" id="IPR000100">
    <property type="entry name" value="RNase_P"/>
</dbReference>
<gene>
    <name evidence="7" type="primary">rnpA</name>
    <name evidence="9" type="ORF">SAMN00777080_2225</name>
</gene>
<dbReference type="HAMAP" id="MF_00227">
    <property type="entry name" value="RNase_P"/>
    <property type="match status" value="1"/>
</dbReference>
<evidence type="ECO:0000256" key="2">
    <source>
        <dbReference type="ARBA" id="ARBA00022694"/>
    </source>
</evidence>
<evidence type="ECO:0000256" key="6">
    <source>
        <dbReference type="ARBA" id="ARBA00022884"/>
    </source>
</evidence>
<dbReference type="Pfam" id="PF00825">
    <property type="entry name" value="Ribonuclease_P"/>
    <property type="match status" value="1"/>
</dbReference>
<dbReference type="GO" id="GO:0030677">
    <property type="term" value="C:ribonuclease P complex"/>
    <property type="evidence" value="ECO:0007669"/>
    <property type="project" value="TreeGrafter"/>
</dbReference>
<dbReference type="SUPFAM" id="SSF54211">
    <property type="entry name" value="Ribosomal protein S5 domain 2-like"/>
    <property type="match status" value="1"/>
</dbReference>
<dbReference type="GO" id="GO:0000049">
    <property type="term" value="F:tRNA binding"/>
    <property type="evidence" value="ECO:0007669"/>
    <property type="project" value="UniProtKB-UniRule"/>
</dbReference>
<dbReference type="OrthoDB" id="1524972at2"/>
<dbReference type="Gene3D" id="3.30.230.10">
    <property type="match status" value="1"/>
</dbReference>
<dbReference type="PANTHER" id="PTHR33992:SF1">
    <property type="entry name" value="RIBONUCLEASE P PROTEIN COMPONENT"/>
    <property type="match status" value="1"/>
</dbReference>
<dbReference type="EMBL" id="LT838813">
    <property type="protein sequence ID" value="SMD43625.1"/>
    <property type="molecule type" value="Genomic_DNA"/>
</dbReference>
<dbReference type="AlphaFoldDB" id="A0A1W2H3W5"/>
<evidence type="ECO:0000256" key="7">
    <source>
        <dbReference type="HAMAP-Rule" id="MF_00227"/>
    </source>
</evidence>
<protein>
    <recommendedName>
        <fullName evidence="7 8">Ribonuclease P protein component</fullName>
        <shortName evidence="7">RNase P protein</shortName>
        <shortName evidence="7">RNaseP protein</shortName>
        <ecNumber evidence="7 8">3.1.26.5</ecNumber>
    </recommendedName>
    <alternativeName>
        <fullName evidence="7">Protein C5</fullName>
    </alternativeName>
</protein>
<organism evidence="9 10">
    <name type="scientific">Aquiflexum balticum DSM 16537</name>
    <dbReference type="NCBI Taxonomy" id="758820"/>
    <lineage>
        <taxon>Bacteria</taxon>
        <taxon>Pseudomonadati</taxon>
        <taxon>Bacteroidota</taxon>
        <taxon>Cytophagia</taxon>
        <taxon>Cytophagales</taxon>
        <taxon>Cyclobacteriaceae</taxon>
        <taxon>Aquiflexum</taxon>
    </lineage>
</organism>
<dbReference type="EC" id="3.1.26.5" evidence="7 8"/>
<reference evidence="10" key="1">
    <citation type="submission" date="2017-04" db="EMBL/GenBank/DDBJ databases">
        <authorList>
            <person name="Varghese N."/>
            <person name="Submissions S."/>
        </authorList>
    </citation>
    <scope>NUCLEOTIDE SEQUENCE [LARGE SCALE GENOMIC DNA]</scope>
    <source>
        <strain evidence="10">DSM 16537</strain>
    </source>
</reference>
<dbReference type="STRING" id="758820.SAMN00777080_2225"/>
<dbReference type="RefSeq" id="WP_084120504.1">
    <property type="nucleotide sequence ID" value="NZ_LT838813.1"/>
</dbReference>
<keyword evidence="3 7" id="KW-0540">Nuclease</keyword>
<comment type="similarity">
    <text evidence="7">Belongs to the RnpA family.</text>
</comment>
<dbReference type="InterPro" id="IPR014721">
    <property type="entry name" value="Ribsml_uS5_D2-typ_fold_subgr"/>
</dbReference>
<comment type="function">
    <text evidence="1 7">RNaseP catalyzes the removal of the 5'-leader sequence from pre-tRNA to produce the mature 5'-terminus. It can also cleave other RNA substrates such as 4.5S RNA. The protein component plays an auxiliary but essential role in vivo by binding to the 5'-leader sequence and broadening the substrate specificity of the ribozyme.</text>
</comment>
<dbReference type="GO" id="GO:0004526">
    <property type="term" value="F:ribonuclease P activity"/>
    <property type="evidence" value="ECO:0007669"/>
    <property type="project" value="UniProtKB-UniRule"/>
</dbReference>
<evidence type="ECO:0000256" key="3">
    <source>
        <dbReference type="ARBA" id="ARBA00022722"/>
    </source>
</evidence>
<evidence type="ECO:0000313" key="10">
    <source>
        <dbReference type="Proteomes" id="UP000192333"/>
    </source>
</evidence>
<keyword evidence="4 7" id="KW-0255">Endonuclease</keyword>
<evidence type="ECO:0000256" key="1">
    <source>
        <dbReference type="ARBA" id="ARBA00002663"/>
    </source>
</evidence>
<evidence type="ECO:0000256" key="8">
    <source>
        <dbReference type="NCBIfam" id="TIGR00188"/>
    </source>
</evidence>
<keyword evidence="6 7" id="KW-0694">RNA-binding</keyword>
<dbReference type="GO" id="GO:0001682">
    <property type="term" value="P:tRNA 5'-leader removal"/>
    <property type="evidence" value="ECO:0007669"/>
    <property type="project" value="UniProtKB-UniRule"/>
</dbReference>
<dbReference type="InterPro" id="IPR020539">
    <property type="entry name" value="RNase_P_CS"/>
</dbReference>
<keyword evidence="10" id="KW-1185">Reference proteome</keyword>
<dbReference type="Proteomes" id="UP000192333">
    <property type="component" value="Chromosome I"/>
</dbReference>
<keyword evidence="5 7" id="KW-0378">Hydrolase</keyword>
<comment type="subunit">
    <text evidence="7">Consists of a catalytic RNA component (M1 or rnpB) and a protein subunit.</text>
</comment>
<dbReference type="PROSITE" id="PS00648">
    <property type="entry name" value="RIBONUCLEASE_P"/>
    <property type="match status" value="1"/>
</dbReference>
<dbReference type="GO" id="GO:0042781">
    <property type="term" value="F:3'-tRNA processing endoribonuclease activity"/>
    <property type="evidence" value="ECO:0007669"/>
    <property type="project" value="TreeGrafter"/>
</dbReference>
<name>A0A1W2H3W5_9BACT</name>
<evidence type="ECO:0000256" key="5">
    <source>
        <dbReference type="ARBA" id="ARBA00022801"/>
    </source>
</evidence>
<sequence>MKYGLKKNERLHSQKLIKELFDKGSSFFLYPFKVMVLENDSDDSETIQVLFSVSKKKIKKAVHRNLIKRRMKEAYRLNKDILTAPQGINKSIALIYVSSEISTFEVIQNKICKILSKVEELSKSRKTDS</sequence>
<accession>A0A1W2H3W5</accession>
<keyword evidence="2 7" id="KW-0819">tRNA processing</keyword>
<dbReference type="PANTHER" id="PTHR33992">
    <property type="entry name" value="RIBONUCLEASE P PROTEIN COMPONENT"/>
    <property type="match status" value="1"/>
</dbReference>